<keyword evidence="3" id="KW-1185">Reference proteome</keyword>
<evidence type="ECO:0000256" key="1">
    <source>
        <dbReference type="SAM" id="Phobius"/>
    </source>
</evidence>
<dbReference type="GeneID" id="93609131"/>
<evidence type="ECO:0000313" key="3">
    <source>
        <dbReference type="Proteomes" id="UP000009138"/>
    </source>
</evidence>
<keyword evidence="1" id="KW-0472">Membrane</keyword>
<dbReference type="InParanoid" id="I1BMM5"/>
<reference evidence="2 3" key="1">
    <citation type="journal article" date="2009" name="PLoS Genet.">
        <title>Genomic analysis of the basal lineage fungus Rhizopus oryzae reveals a whole-genome duplication.</title>
        <authorList>
            <person name="Ma L.-J."/>
            <person name="Ibrahim A.S."/>
            <person name="Skory C."/>
            <person name="Grabherr M.G."/>
            <person name="Burger G."/>
            <person name="Butler M."/>
            <person name="Elias M."/>
            <person name="Idnurm A."/>
            <person name="Lang B.F."/>
            <person name="Sone T."/>
            <person name="Abe A."/>
            <person name="Calvo S.E."/>
            <person name="Corrochano L.M."/>
            <person name="Engels R."/>
            <person name="Fu J."/>
            <person name="Hansberg W."/>
            <person name="Kim J.-M."/>
            <person name="Kodira C.D."/>
            <person name="Koehrsen M.J."/>
            <person name="Liu B."/>
            <person name="Miranda-Saavedra D."/>
            <person name="O'Leary S."/>
            <person name="Ortiz-Castellanos L."/>
            <person name="Poulter R."/>
            <person name="Rodriguez-Romero J."/>
            <person name="Ruiz-Herrera J."/>
            <person name="Shen Y.-Q."/>
            <person name="Zeng Q."/>
            <person name="Galagan J."/>
            <person name="Birren B.W."/>
            <person name="Cuomo C.A."/>
            <person name="Wickes B.L."/>
        </authorList>
    </citation>
    <scope>NUCLEOTIDE SEQUENCE [LARGE SCALE GENOMIC DNA]</scope>
    <source>
        <strain evidence="3">RA 99-880 / ATCC MYA-4621 / FGSC 9543 / NRRL 43880</strain>
    </source>
</reference>
<protein>
    <submittedName>
        <fullName evidence="2">Uncharacterized protein</fullName>
    </submittedName>
</protein>
<dbReference type="EMBL" id="CH476732">
    <property type="protein sequence ID" value="EIE77455.1"/>
    <property type="molecule type" value="Genomic_DNA"/>
</dbReference>
<dbReference type="AlphaFoldDB" id="I1BMM5"/>
<dbReference type="VEuPathDB" id="FungiDB:RO3G_02159"/>
<keyword evidence="1" id="KW-0812">Transmembrane</keyword>
<evidence type="ECO:0000313" key="2">
    <source>
        <dbReference type="EMBL" id="EIE77455.1"/>
    </source>
</evidence>
<dbReference type="RefSeq" id="XP_067512851.1">
    <property type="nucleotide sequence ID" value="XM_067656750.1"/>
</dbReference>
<name>I1BMM5_RHIO9</name>
<accession>I1BMM5</accession>
<gene>
    <name evidence="2" type="ORF">RO3G_02159</name>
</gene>
<proteinExistence type="predicted"/>
<feature type="transmembrane region" description="Helical" evidence="1">
    <location>
        <begin position="21"/>
        <end position="49"/>
    </location>
</feature>
<organism evidence="2 3">
    <name type="scientific">Rhizopus delemar (strain RA 99-880 / ATCC MYA-4621 / FGSC 9543 / NRRL 43880)</name>
    <name type="common">Mucormycosis agent</name>
    <name type="synonym">Rhizopus arrhizus var. delemar</name>
    <dbReference type="NCBI Taxonomy" id="246409"/>
    <lineage>
        <taxon>Eukaryota</taxon>
        <taxon>Fungi</taxon>
        <taxon>Fungi incertae sedis</taxon>
        <taxon>Mucoromycota</taxon>
        <taxon>Mucoromycotina</taxon>
        <taxon>Mucoromycetes</taxon>
        <taxon>Mucorales</taxon>
        <taxon>Mucorineae</taxon>
        <taxon>Rhizopodaceae</taxon>
        <taxon>Rhizopus</taxon>
    </lineage>
</organism>
<dbReference type="Proteomes" id="UP000009138">
    <property type="component" value="Unassembled WGS sequence"/>
</dbReference>
<sequence>MKFNRTGQINGYLKVHIRTASLTALILVCFGLFFMAPLLYGYCLLYPVYLHLNLLGW</sequence>
<keyword evidence="1" id="KW-1133">Transmembrane helix</keyword>